<dbReference type="Proteomes" id="UP001302367">
    <property type="component" value="Chromosome 2"/>
</dbReference>
<dbReference type="Proteomes" id="UP000230605">
    <property type="component" value="Chromosome 2"/>
</dbReference>
<evidence type="ECO:0000313" key="3">
    <source>
        <dbReference type="Proteomes" id="UP000230605"/>
    </source>
</evidence>
<evidence type="ECO:0000313" key="4">
    <source>
        <dbReference type="Proteomes" id="UP001302367"/>
    </source>
</evidence>
<dbReference type="OrthoDB" id="5389823at2759"/>
<gene>
    <name evidence="1" type="ORF">CB0940_06637</name>
    <name evidence="2" type="ORF">RHO25_003909</name>
</gene>
<dbReference type="EMBL" id="LKMD01000102">
    <property type="protein sequence ID" value="PIA97664.1"/>
    <property type="molecule type" value="Genomic_DNA"/>
</dbReference>
<accession>A0A2G5HYM7</accession>
<sequence>MAYPHIFMDETRFRSSHLHYGFNVIPLQHVTSSYGFDNGVGSAYYYHTTYSAPRYFLDAADQINQIYMQQSGVRWYSDAQIQRANLNAAIANGAIFCLPEPVLFVQPMRCPSGAYPPGFATRRHISDFLRMGDEQLHQIMLAYNLLPGRPQYTFALRNRLLAQQYALTGPVTRLANLIALFDYLGAHRVADQLRLRPP</sequence>
<proteinExistence type="predicted"/>
<dbReference type="EMBL" id="CP134185">
    <property type="protein sequence ID" value="WPA99292.1"/>
    <property type="molecule type" value="Genomic_DNA"/>
</dbReference>
<name>A0A2G5HYM7_CERBT</name>
<reference evidence="2 4" key="2">
    <citation type="submission" date="2023-09" db="EMBL/GenBank/DDBJ databases">
        <title>Complete-Gapless Cercospora beticola genome.</title>
        <authorList>
            <person name="Wyatt N.A."/>
            <person name="Spanner R.E."/>
            <person name="Bolton M.D."/>
        </authorList>
    </citation>
    <scope>NUCLEOTIDE SEQUENCE [LARGE SCALE GENOMIC DNA]</scope>
    <source>
        <strain evidence="2">Cb09-40</strain>
    </source>
</reference>
<keyword evidence="4" id="KW-1185">Reference proteome</keyword>
<evidence type="ECO:0000313" key="1">
    <source>
        <dbReference type="EMBL" id="PIA97664.1"/>
    </source>
</evidence>
<evidence type="ECO:0000313" key="2">
    <source>
        <dbReference type="EMBL" id="WPA99292.1"/>
    </source>
</evidence>
<reference evidence="1 3" key="1">
    <citation type="submission" date="2015-10" db="EMBL/GenBank/DDBJ databases">
        <title>The cercosporin biosynthetic gene cluster was horizontally transferred to several fungal lineages and shown to be expanded in Cercospora beticola based on microsynteny with recipient genomes.</title>
        <authorList>
            <person name="De Jonge R."/>
            <person name="Ebert M.K."/>
            <person name="Suttle J.C."/>
            <person name="Jurick Ii W.M."/>
            <person name="Secor G.A."/>
            <person name="Thomma B.P."/>
            <person name="Van De Peer Y."/>
            <person name="Bolton M.D."/>
        </authorList>
    </citation>
    <scope>NUCLEOTIDE SEQUENCE [LARGE SCALE GENOMIC DNA]</scope>
    <source>
        <strain evidence="1 3">09-40</strain>
    </source>
</reference>
<dbReference type="AlphaFoldDB" id="A0A2G5HYM7"/>
<organism evidence="1 3">
    <name type="scientific">Cercospora beticola</name>
    <name type="common">Sugarbeet leaf spot fungus</name>
    <dbReference type="NCBI Taxonomy" id="122368"/>
    <lineage>
        <taxon>Eukaryota</taxon>
        <taxon>Fungi</taxon>
        <taxon>Dikarya</taxon>
        <taxon>Ascomycota</taxon>
        <taxon>Pezizomycotina</taxon>
        <taxon>Dothideomycetes</taxon>
        <taxon>Dothideomycetidae</taxon>
        <taxon>Mycosphaerellales</taxon>
        <taxon>Mycosphaerellaceae</taxon>
        <taxon>Cercospora</taxon>
    </lineage>
</organism>
<protein>
    <submittedName>
        <fullName evidence="1">Uncharacterized protein</fullName>
    </submittedName>
</protein>